<dbReference type="InterPro" id="IPR001876">
    <property type="entry name" value="Znf_RanBP2"/>
</dbReference>
<accession>A0AAE0IIP9</accession>
<keyword evidence="3" id="KW-0862">Zinc</keyword>
<reference evidence="6" key="1">
    <citation type="journal article" date="2023" name="Mol. Phylogenet. Evol.">
        <title>Genome-scale phylogeny and comparative genomics of the fungal order Sordariales.</title>
        <authorList>
            <person name="Hensen N."/>
            <person name="Bonometti L."/>
            <person name="Westerberg I."/>
            <person name="Brannstrom I.O."/>
            <person name="Guillou S."/>
            <person name="Cros-Aarteil S."/>
            <person name="Calhoun S."/>
            <person name="Haridas S."/>
            <person name="Kuo A."/>
            <person name="Mondo S."/>
            <person name="Pangilinan J."/>
            <person name="Riley R."/>
            <person name="LaButti K."/>
            <person name="Andreopoulos B."/>
            <person name="Lipzen A."/>
            <person name="Chen C."/>
            <person name="Yan M."/>
            <person name="Daum C."/>
            <person name="Ng V."/>
            <person name="Clum A."/>
            <person name="Steindorff A."/>
            <person name="Ohm R.A."/>
            <person name="Martin F."/>
            <person name="Silar P."/>
            <person name="Natvig D.O."/>
            <person name="Lalanne C."/>
            <person name="Gautier V."/>
            <person name="Ament-Velasquez S.L."/>
            <person name="Kruys A."/>
            <person name="Hutchinson M.I."/>
            <person name="Powell A.J."/>
            <person name="Barry K."/>
            <person name="Miller A.N."/>
            <person name="Grigoriev I.V."/>
            <person name="Debuchy R."/>
            <person name="Gladieux P."/>
            <person name="Hiltunen Thoren M."/>
            <person name="Johannesson H."/>
        </authorList>
    </citation>
    <scope>NUCLEOTIDE SEQUENCE</scope>
    <source>
        <strain evidence="6">CBS 118394</strain>
    </source>
</reference>
<feature type="compositionally biased region" description="Basic and acidic residues" evidence="4">
    <location>
        <begin position="50"/>
        <end position="63"/>
    </location>
</feature>
<dbReference type="InterPro" id="IPR036443">
    <property type="entry name" value="Znf_RanBP2_sf"/>
</dbReference>
<dbReference type="EMBL" id="JAUEDM010000002">
    <property type="protein sequence ID" value="KAK3325673.1"/>
    <property type="molecule type" value="Genomic_DNA"/>
</dbReference>
<gene>
    <name evidence="6" type="ORF">B0H66DRAFT_134475</name>
</gene>
<feature type="domain" description="RanBP2-type" evidence="5">
    <location>
        <begin position="227"/>
        <end position="251"/>
    </location>
</feature>
<proteinExistence type="predicted"/>
<organism evidence="6 7">
    <name type="scientific">Apodospora peruviana</name>
    <dbReference type="NCBI Taxonomy" id="516989"/>
    <lineage>
        <taxon>Eukaryota</taxon>
        <taxon>Fungi</taxon>
        <taxon>Dikarya</taxon>
        <taxon>Ascomycota</taxon>
        <taxon>Pezizomycotina</taxon>
        <taxon>Sordariomycetes</taxon>
        <taxon>Sordariomycetidae</taxon>
        <taxon>Sordariales</taxon>
        <taxon>Lasiosphaeriaceae</taxon>
        <taxon>Apodospora</taxon>
    </lineage>
</organism>
<evidence type="ECO:0000313" key="6">
    <source>
        <dbReference type="EMBL" id="KAK3325673.1"/>
    </source>
</evidence>
<feature type="region of interest" description="Disordered" evidence="4">
    <location>
        <begin position="27"/>
        <end position="116"/>
    </location>
</feature>
<feature type="region of interest" description="Disordered" evidence="4">
    <location>
        <begin position="198"/>
        <end position="231"/>
    </location>
</feature>
<keyword evidence="2" id="KW-0863">Zinc-finger</keyword>
<evidence type="ECO:0000256" key="1">
    <source>
        <dbReference type="ARBA" id="ARBA00022723"/>
    </source>
</evidence>
<evidence type="ECO:0000256" key="3">
    <source>
        <dbReference type="ARBA" id="ARBA00022833"/>
    </source>
</evidence>
<dbReference type="Gene3D" id="2.30.30.380">
    <property type="entry name" value="Zn-finger domain of Sec23/24"/>
    <property type="match status" value="1"/>
</dbReference>
<feature type="compositionally biased region" description="Acidic residues" evidence="4">
    <location>
        <begin position="255"/>
        <end position="292"/>
    </location>
</feature>
<feature type="compositionally biased region" description="Polar residues" evidence="4">
    <location>
        <begin position="217"/>
        <end position="226"/>
    </location>
</feature>
<keyword evidence="7" id="KW-1185">Reference proteome</keyword>
<reference evidence="6" key="2">
    <citation type="submission" date="2023-06" db="EMBL/GenBank/DDBJ databases">
        <authorList>
            <consortium name="Lawrence Berkeley National Laboratory"/>
            <person name="Haridas S."/>
            <person name="Hensen N."/>
            <person name="Bonometti L."/>
            <person name="Westerberg I."/>
            <person name="Brannstrom I.O."/>
            <person name="Guillou S."/>
            <person name="Cros-Aarteil S."/>
            <person name="Calhoun S."/>
            <person name="Kuo A."/>
            <person name="Mondo S."/>
            <person name="Pangilinan J."/>
            <person name="Riley R."/>
            <person name="Labutti K."/>
            <person name="Andreopoulos B."/>
            <person name="Lipzen A."/>
            <person name="Chen C."/>
            <person name="Yanf M."/>
            <person name="Daum C."/>
            <person name="Ng V."/>
            <person name="Clum A."/>
            <person name="Steindorff A."/>
            <person name="Ohm R."/>
            <person name="Martin F."/>
            <person name="Silar P."/>
            <person name="Natvig D."/>
            <person name="Lalanne C."/>
            <person name="Gautier V."/>
            <person name="Ament-Velasquez S.L."/>
            <person name="Kruys A."/>
            <person name="Hutchinson M.I."/>
            <person name="Powell A.J."/>
            <person name="Barry K."/>
            <person name="Miller A.N."/>
            <person name="Grigoriev I.V."/>
            <person name="Debuchy R."/>
            <person name="Gladieux P."/>
            <person name="Thoren M.H."/>
            <person name="Johannesson H."/>
        </authorList>
    </citation>
    <scope>NUCLEOTIDE SEQUENCE</scope>
    <source>
        <strain evidence="6">CBS 118394</strain>
    </source>
</reference>
<feature type="compositionally biased region" description="Basic and acidic residues" evidence="4">
    <location>
        <begin position="89"/>
        <end position="113"/>
    </location>
</feature>
<evidence type="ECO:0000313" key="7">
    <source>
        <dbReference type="Proteomes" id="UP001283341"/>
    </source>
</evidence>
<dbReference type="GO" id="GO:0008270">
    <property type="term" value="F:zinc ion binding"/>
    <property type="evidence" value="ECO:0007669"/>
    <property type="project" value="UniProtKB-KW"/>
</dbReference>
<dbReference type="AlphaFoldDB" id="A0AAE0IIP9"/>
<feature type="compositionally biased region" description="Low complexity" evidence="4">
    <location>
        <begin position="355"/>
        <end position="374"/>
    </location>
</feature>
<dbReference type="Proteomes" id="UP001283341">
    <property type="component" value="Unassembled WGS sequence"/>
</dbReference>
<evidence type="ECO:0000256" key="4">
    <source>
        <dbReference type="SAM" id="MobiDB-lite"/>
    </source>
</evidence>
<feature type="compositionally biased region" description="Polar residues" evidence="4">
    <location>
        <begin position="322"/>
        <end position="334"/>
    </location>
</feature>
<evidence type="ECO:0000256" key="2">
    <source>
        <dbReference type="ARBA" id="ARBA00022771"/>
    </source>
</evidence>
<sequence length="374" mass="41406">MPSSCRRSAKGADKKEEKVFSLTNLLATGGPFLPKSKRDWNHNRGKKARKAEEEGEGSRRATQPDEGNQKYSNDSDLEVETSGSEAALEELREFIKRSQTSSRDRKPSNEKKKVIGTFQLKKGVGLDEWRTPSTLRKLKKKKKKDSARKKTDEVKCLKDLEGRMAKVICLKGRSAREFNDMSEIQKVKYIKEYIAKREKKHGHSSEAAEQKSAPPHSESQQSSDTGATFECPRCTFLNHPSMVFCEVCDGPLSQDDSDNEESYVEDSENEDIDYEESDDEDSADEDGDDEDASVAGSTDPEADDSSDAPTPAPFTFVEEQPTPDSADNQWTMSQDALIMSMRDGGVSWATSPGQSPATSSKSGTDSSSSLLPRT</sequence>
<dbReference type="SMART" id="SM00547">
    <property type="entry name" value="ZnF_RBZ"/>
    <property type="match status" value="1"/>
</dbReference>
<comment type="caution">
    <text evidence="6">The sequence shown here is derived from an EMBL/GenBank/DDBJ whole genome shotgun (WGS) entry which is preliminary data.</text>
</comment>
<evidence type="ECO:0000259" key="5">
    <source>
        <dbReference type="SMART" id="SM00547"/>
    </source>
</evidence>
<feature type="region of interest" description="Disordered" evidence="4">
    <location>
        <begin position="247"/>
        <end position="374"/>
    </location>
</feature>
<dbReference type="SUPFAM" id="SSF90209">
    <property type="entry name" value="Ran binding protein zinc finger-like"/>
    <property type="match status" value="1"/>
</dbReference>
<keyword evidence="1" id="KW-0479">Metal-binding</keyword>
<name>A0AAE0IIP9_9PEZI</name>
<protein>
    <recommendedName>
        <fullName evidence="5">RanBP2-type domain-containing protein</fullName>
    </recommendedName>
</protein>
<feature type="compositionally biased region" description="Polar residues" evidence="4">
    <location>
        <begin position="65"/>
        <end position="74"/>
    </location>
</feature>